<dbReference type="GO" id="GO:0008270">
    <property type="term" value="F:zinc ion binding"/>
    <property type="evidence" value="ECO:0007669"/>
    <property type="project" value="UniProtKB-KW"/>
</dbReference>
<organism evidence="3 4">
    <name type="scientific">Mytilus coruscus</name>
    <name type="common">Sea mussel</name>
    <dbReference type="NCBI Taxonomy" id="42192"/>
    <lineage>
        <taxon>Eukaryota</taxon>
        <taxon>Metazoa</taxon>
        <taxon>Spiralia</taxon>
        <taxon>Lophotrochozoa</taxon>
        <taxon>Mollusca</taxon>
        <taxon>Bivalvia</taxon>
        <taxon>Autobranchia</taxon>
        <taxon>Pteriomorphia</taxon>
        <taxon>Mytilida</taxon>
        <taxon>Mytiloidea</taxon>
        <taxon>Mytilidae</taxon>
        <taxon>Mytilinae</taxon>
        <taxon>Mytilus</taxon>
    </lineage>
</organism>
<proteinExistence type="predicted"/>
<dbReference type="EMBL" id="CACVKT020004831">
    <property type="protein sequence ID" value="CAC5391827.1"/>
    <property type="molecule type" value="Genomic_DNA"/>
</dbReference>
<evidence type="ECO:0000313" key="4">
    <source>
        <dbReference type="Proteomes" id="UP000507470"/>
    </source>
</evidence>
<dbReference type="InterPro" id="IPR011042">
    <property type="entry name" value="6-blade_b-propeller_TolB-like"/>
</dbReference>
<name>A0A6J8CAI7_MYTCO</name>
<keyword evidence="4" id="KW-1185">Reference proteome</keyword>
<dbReference type="AlphaFoldDB" id="A0A6J8CAI7"/>
<keyword evidence="1" id="KW-0862">Zinc</keyword>
<dbReference type="Gene3D" id="2.120.10.30">
    <property type="entry name" value="TolB, C-terminal domain"/>
    <property type="match status" value="1"/>
</dbReference>
<gene>
    <name evidence="3" type="ORF">MCOR_26807</name>
</gene>
<evidence type="ECO:0000313" key="3">
    <source>
        <dbReference type="EMBL" id="CAC5391827.1"/>
    </source>
</evidence>
<dbReference type="Pfam" id="PF00643">
    <property type="entry name" value="zf-B_box"/>
    <property type="match status" value="1"/>
</dbReference>
<accession>A0A6J8CAI7</accession>
<dbReference type="InterPro" id="IPR000315">
    <property type="entry name" value="Znf_B-box"/>
</dbReference>
<dbReference type="OrthoDB" id="6094481at2759"/>
<dbReference type="PROSITE" id="PS50119">
    <property type="entry name" value="ZF_BBOX"/>
    <property type="match status" value="1"/>
</dbReference>
<sequence length="302" mass="33996">MASSSLSRSSKRKAQVIMPCQLCQGTSPLKRKCIECAILICDNCETNVHGGHQIIDIKDMDFTEPKPKEIKLTKLNTIKTDDLLFTILNDTQLYCLSKTGQTNVIRDFKPLLPKAIHVSDDNIIVSTREIGDAFPLTDHSRRQIVVLHQTGRRRMTVIEYDQHDKRLFSIISSLQMDKMDNVYGVDCVTCNDIGRIVKVVKKSITWIYEGNSDINTEGNPFSPRDLTISQLGNVIVADKLTHSLHILSGEGVLIKFCKMKDINIMFPLSLEINSNGNLWVGCDTNEYSKENAKIHKLDITGC</sequence>
<keyword evidence="1" id="KW-0479">Metal-binding</keyword>
<protein>
    <recommendedName>
        <fullName evidence="2">B box-type domain-containing protein</fullName>
    </recommendedName>
</protein>
<dbReference type="SUPFAM" id="SSF63829">
    <property type="entry name" value="Calcium-dependent phosphotriesterase"/>
    <property type="match status" value="1"/>
</dbReference>
<evidence type="ECO:0000256" key="1">
    <source>
        <dbReference type="PROSITE-ProRule" id="PRU00024"/>
    </source>
</evidence>
<dbReference type="Proteomes" id="UP000507470">
    <property type="component" value="Unassembled WGS sequence"/>
</dbReference>
<keyword evidence="1" id="KW-0863">Zinc-finger</keyword>
<reference evidence="3 4" key="1">
    <citation type="submission" date="2020-06" db="EMBL/GenBank/DDBJ databases">
        <authorList>
            <person name="Li R."/>
            <person name="Bekaert M."/>
        </authorList>
    </citation>
    <scope>NUCLEOTIDE SEQUENCE [LARGE SCALE GENOMIC DNA]</scope>
    <source>
        <strain evidence="4">wild</strain>
    </source>
</reference>
<feature type="domain" description="B box-type" evidence="2">
    <location>
        <begin position="15"/>
        <end position="57"/>
    </location>
</feature>
<evidence type="ECO:0000259" key="2">
    <source>
        <dbReference type="PROSITE" id="PS50119"/>
    </source>
</evidence>